<accession>A0ABS3R461</accession>
<gene>
    <name evidence="1" type="ORF">J4557_25340</name>
</gene>
<dbReference type="EMBL" id="JAGEOK010000016">
    <property type="protein sequence ID" value="MBO2440855.1"/>
    <property type="molecule type" value="Genomic_DNA"/>
</dbReference>
<name>A0ABS3R461_9ACTN</name>
<proteinExistence type="predicted"/>
<reference evidence="1 2" key="1">
    <citation type="submission" date="2021-03" db="EMBL/GenBank/DDBJ databases">
        <authorList>
            <person name="Kanchanasin P."/>
            <person name="Saeng-In P."/>
            <person name="Phongsopitanun W."/>
            <person name="Yuki M."/>
            <person name="Kudo T."/>
            <person name="Ohkuma M."/>
            <person name="Tanasupawat S."/>
        </authorList>
    </citation>
    <scope>NUCLEOTIDE SEQUENCE [LARGE SCALE GENOMIC DNA]</scope>
    <source>
        <strain evidence="1 2">L46</strain>
    </source>
</reference>
<comment type="caution">
    <text evidence="1">The sequence shown here is derived from an EMBL/GenBank/DDBJ whole genome shotgun (WGS) entry which is preliminary data.</text>
</comment>
<dbReference type="Proteomes" id="UP000666915">
    <property type="component" value="Unassembled WGS sequence"/>
</dbReference>
<organism evidence="1 2">
    <name type="scientific">Actinomadura nitritigenes</name>
    <dbReference type="NCBI Taxonomy" id="134602"/>
    <lineage>
        <taxon>Bacteria</taxon>
        <taxon>Bacillati</taxon>
        <taxon>Actinomycetota</taxon>
        <taxon>Actinomycetes</taxon>
        <taxon>Streptosporangiales</taxon>
        <taxon>Thermomonosporaceae</taxon>
        <taxon>Actinomadura</taxon>
    </lineage>
</organism>
<dbReference type="RefSeq" id="WP_208269226.1">
    <property type="nucleotide sequence ID" value="NZ_BAAAGM010000003.1"/>
</dbReference>
<sequence length="91" mass="9503">MDLVTGERDHFLLGFEAQGVRYPFLSPDAFGHSGADGAQSVADPRSGVAYSYTRRRFSYGGGGGAPENHALAAAVVRAASRRRGGRSSSGT</sequence>
<protein>
    <submittedName>
        <fullName evidence="1">Uncharacterized protein</fullName>
    </submittedName>
</protein>
<keyword evidence="2" id="KW-1185">Reference proteome</keyword>
<dbReference type="Gene3D" id="3.40.710.10">
    <property type="entry name" value="DD-peptidase/beta-lactamase superfamily"/>
    <property type="match status" value="1"/>
</dbReference>
<evidence type="ECO:0000313" key="2">
    <source>
        <dbReference type="Proteomes" id="UP000666915"/>
    </source>
</evidence>
<evidence type="ECO:0000313" key="1">
    <source>
        <dbReference type="EMBL" id="MBO2440855.1"/>
    </source>
</evidence>
<dbReference type="InterPro" id="IPR012338">
    <property type="entry name" value="Beta-lactam/transpept-like"/>
</dbReference>